<dbReference type="Proteomes" id="UP000095605">
    <property type="component" value="Unassembled WGS sequence"/>
</dbReference>
<accession>A0A1E5R8V3</accession>
<comment type="caution">
    <text evidence="1">The sequence shown here is derived from an EMBL/GenBank/DDBJ whole genome shotgun (WGS) entry which is preliminary data.</text>
</comment>
<protein>
    <submittedName>
        <fullName evidence="1">Uncharacterized protein</fullName>
    </submittedName>
</protein>
<dbReference type="EMBL" id="LPNL01000007">
    <property type="protein sequence ID" value="OEJ83349.1"/>
    <property type="molecule type" value="Genomic_DNA"/>
</dbReference>
<dbReference type="OrthoDB" id="3973085at2759"/>
<keyword evidence="2" id="KW-1185">Reference proteome</keyword>
<reference evidence="2" key="1">
    <citation type="journal article" date="2016" name="Genome Announc.">
        <title>Genome sequences of three species of Hanseniaspora isolated from spontaneous wine fermentations.</title>
        <authorList>
            <person name="Sternes P.R."/>
            <person name="Lee D."/>
            <person name="Kutyna D.R."/>
            <person name="Borneman A.R."/>
        </authorList>
    </citation>
    <scope>NUCLEOTIDE SEQUENCE [LARGE SCALE GENOMIC DNA]</scope>
    <source>
        <strain evidence="2">AWRI3578</strain>
    </source>
</reference>
<organism evidence="1 2">
    <name type="scientific">Hanseniaspora opuntiae</name>
    <dbReference type="NCBI Taxonomy" id="211096"/>
    <lineage>
        <taxon>Eukaryota</taxon>
        <taxon>Fungi</taxon>
        <taxon>Dikarya</taxon>
        <taxon>Ascomycota</taxon>
        <taxon>Saccharomycotina</taxon>
        <taxon>Saccharomycetes</taxon>
        <taxon>Saccharomycodales</taxon>
        <taxon>Saccharomycodaceae</taxon>
        <taxon>Hanseniaspora</taxon>
    </lineage>
</organism>
<evidence type="ECO:0000313" key="2">
    <source>
        <dbReference type="Proteomes" id="UP000095605"/>
    </source>
</evidence>
<evidence type="ECO:0000313" key="1">
    <source>
        <dbReference type="EMBL" id="OEJ83349.1"/>
    </source>
</evidence>
<dbReference type="AlphaFoldDB" id="A0A1E5R8V3"/>
<gene>
    <name evidence="1" type="ORF">AWRI3578_g2860</name>
</gene>
<sequence>MSIPTKIKSYITIQSENNSSCYSGDSTDFSNHNESILDLYCDISLNEISNKKSNVKMPKEDCSATFLDSYKSSRSLSIRNNTKVGNITSIKRPNLYEGLTLKHNLPQIGSKQSPKNAIKLAINNLQGKPKNKRSILINKSDISSPIWISSYEYQKLHKIYSAKTKSAKEKPPGLFDRLFARKGLNKKSHIDNKKPDHLPNRSLHASREFVTFKARESYIQAYKKENERFSTPNDDHKFDERSNKRHSIIELVTDNKFLYPDNQNEKLQTLSAQIHSQYKLLNKLEKS</sequence>
<proteinExistence type="predicted"/>
<name>A0A1E5R8V3_9ASCO</name>